<keyword evidence="2" id="KW-1185">Reference proteome</keyword>
<proteinExistence type="predicted"/>
<protein>
    <submittedName>
        <fullName evidence="1">Uncharacterized protein</fullName>
    </submittedName>
</protein>
<name>A0ABQ9ZUE6_9CRUS</name>
<organism evidence="1 2">
    <name type="scientific">Daphnia magna</name>
    <dbReference type="NCBI Taxonomy" id="35525"/>
    <lineage>
        <taxon>Eukaryota</taxon>
        <taxon>Metazoa</taxon>
        <taxon>Ecdysozoa</taxon>
        <taxon>Arthropoda</taxon>
        <taxon>Crustacea</taxon>
        <taxon>Branchiopoda</taxon>
        <taxon>Diplostraca</taxon>
        <taxon>Cladocera</taxon>
        <taxon>Anomopoda</taxon>
        <taxon>Daphniidae</taxon>
        <taxon>Daphnia</taxon>
    </lineage>
</organism>
<sequence>MILNFVDTFLSFLREMRHLAMYHTSSAAYVYYSNEHCLCLLIGRDPSSCRVLFPLSWNFWGIVAPYPALRWVLHELMYSSVAHIEFTKEKGGTYFAACL</sequence>
<comment type="caution">
    <text evidence="1">The sequence shown here is derived from an EMBL/GenBank/DDBJ whole genome shotgun (WGS) entry which is preliminary data.</text>
</comment>
<evidence type="ECO:0000313" key="2">
    <source>
        <dbReference type="Proteomes" id="UP001234178"/>
    </source>
</evidence>
<dbReference type="EMBL" id="JAOYFB010000005">
    <property type="protein sequence ID" value="KAK4016376.1"/>
    <property type="molecule type" value="Genomic_DNA"/>
</dbReference>
<accession>A0ABQ9ZUE6</accession>
<reference evidence="1 2" key="1">
    <citation type="journal article" date="2023" name="Nucleic Acids Res.">
        <title>The hologenome of Daphnia magna reveals possible DNA methylation and microbiome-mediated evolution of the host genome.</title>
        <authorList>
            <person name="Chaturvedi A."/>
            <person name="Li X."/>
            <person name="Dhandapani V."/>
            <person name="Marshall H."/>
            <person name="Kissane S."/>
            <person name="Cuenca-Cambronero M."/>
            <person name="Asole G."/>
            <person name="Calvet F."/>
            <person name="Ruiz-Romero M."/>
            <person name="Marangio P."/>
            <person name="Guigo R."/>
            <person name="Rago D."/>
            <person name="Mirbahai L."/>
            <person name="Eastwood N."/>
            <person name="Colbourne J.K."/>
            <person name="Zhou J."/>
            <person name="Mallon E."/>
            <person name="Orsini L."/>
        </authorList>
    </citation>
    <scope>NUCLEOTIDE SEQUENCE [LARGE SCALE GENOMIC DNA]</scope>
    <source>
        <strain evidence="1">LRV0_1</strain>
    </source>
</reference>
<evidence type="ECO:0000313" key="1">
    <source>
        <dbReference type="EMBL" id="KAK4016376.1"/>
    </source>
</evidence>
<gene>
    <name evidence="1" type="ORF">OUZ56_031328</name>
</gene>
<dbReference type="Proteomes" id="UP001234178">
    <property type="component" value="Unassembled WGS sequence"/>
</dbReference>